<proteinExistence type="predicted"/>
<keyword evidence="2" id="KW-1185">Reference proteome</keyword>
<reference evidence="1" key="1">
    <citation type="submission" date="2020-09" db="EMBL/GenBank/DDBJ databases">
        <authorList>
            <person name="Kim M.K."/>
        </authorList>
    </citation>
    <scope>NUCLEOTIDE SEQUENCE</scope>
    <source>
        <strain evidence="1">BT664</strain>
    </source>
</reference>
<dbReference type="Proteomes" id="UP000612233">
    <property type="component" value="Unassembled WGS sequence"/>
</dbReference>
<gene>
    <name evidence="1" type="ORF">IC235_11830</name>
</gene>
<evidence type="ECO:0000313" key="1">
    <source>
        <dbReference type="EMBL" id="MBD2768576.1"/>
    </source>
</evidence>
<comment type="caution">
    <text evidence="1">The sequence shown here is derived from an EMBL/GenBank/DDBJ whole genome shotgun (WGS) entry which is preliminary data.</text>
</comment>
<accession>A0A927BD31</accession>
<dbReference type="RefSeq" id="WP_191005393.1">
    <property type="nucleotide sequence ID" value="NZ_JACXAD010000012.1"/>
</dbReference>
<dbReference type="AlphaFoldDB" id="A0A927BD31"/>
<dbReference type="EMBL" id="JACXAD010000012">
    <property type="protein sequence ID" value="MBD2768576.1"/>
    <property type="molecule type" value="Genomic_DNA"/>
</dbReference>
<evidence type="ECO:0008006" key="3">
    <source>
        <dbReference type="Google" id="ProtNLM"/>
    </source>
</evidence>
<name>A0A927BD31_9BACT</name>
<sequence length="138" mass="15956">MTEQTVAMYCFLDDFLRLTRPPAPHRRHLSDAEVLTTALLAARFFGGNLAASRRYMEQHWGMKRVDKSGFTRQLHRLHATLQVLFLALGHHLKTLNPQARYVIDSFPVAVCDNVRIQQCRLLEGEAYRGYSASKRCYF</sequence>
<protein>
    <recommendedName>
        <fullName evidence="3">Transposase DDE domain-containing protein</fullName>
    </recommendedName>
</protein>
<evidence type="ECO:0000313" key="2">
    <source>
        <dbReference type="Proteomes" id="UP000612233"/>
    </source>
</evidence>
<organism evidence="1 2">
    <name type="scientific">Hymenobacter montanus</name>
    <dbReference type="NCBI Taxonomy" id="2771359"/>
    <lineage>
        <taxon>Bacteria</taxon>
        <taxon>Pseudomonadati</taxon>
        <taxon>Bacteroidota</taxon>
        <taxon>Cytophagia</taxon>
        <taxon>Cytophagales</taxon>
        <taxon>Hymenobacteraceae</taxon>
        <taxon>Hymenobacter</taxon>
    </lineage>
</organism>